<proteinExistence type="predicted"/>
<sequence length="113" mass="12860">MWSNSLSDPALALRLLGYDVVDQGIRHWAVRNLANLAPDVLLLYLQQLVEWSGVELLSCVIFLNTKFENLDAYCSFIEIVILYYLPLVVQGGSRHNFAQVSTRIDSFTSCFYP</sequence>
<organism evidence="1 2">
    <name type="scientific">Protopolystoma xenopodis</name>
    <dbReference type="NCBI Taxonomy" id="117903"/>
    <lineage>
        <taxon>Eukaryota</taxon>
        <taxon>Metazoa</taxon>
        <taxon>Spiralia</taxon>
        <taxon>Lophotrochozoa</taxon>
        <taxon>Platyhelminthes</taxon>
        <taxon>Monogenea</taxon>
        <taxon>Polyopisthocotylea</taxon>
        <taxon>Polystomatidea</taxon>
        <taxon>Polystomatidae</taxon>
        <taxon>Protopolystoma</taxon>
    </lineage>
</organism>
<dbReference type="EMBL" id="CAAALY010035019">
    <property type="protein sequence ID" value="VEL17961.1"/>
    <property type="molecule type" value="Genomic_DNA"/>
</dbReference>
<protein>
    <submittedName>
        <fullName evidence="1">Uncharacterized protein</fullName>
    </submittedName>
</protein>
<dbReference type="SUPFAM" id="SSF48371">
    <property type="entry name" value="ARM repeat"/>
    <property type="match status" value="1"/>
</dbReference>
<comment type="caution">
    <text evidence="1">The sequence shown here is derived from an EMBL/GenBank/DDBJ whole genome shotgun (WGS) entry which is preliminary data.</text>
</comment>
<dbReference type="Gene3D" id="1.25.40.70">
    <property type="entry name" value="Phosphatidylinositol 3-kinase, accessory domain (PIK)"/>
    <property type="match status" value="1"/>
</dbReference>
<dbReference type="InterPro" id="IPR042236">
    <property type="entry name" value="PI3K_accessory_sf"/>
</dbReference>
<evidence type="ECO:0000313" key="1">
    <source>
        <dbReference type="EMBL" id="VEL17961.1"/>
    </source>
</evidence>
<dbReference type="AlphaFoldDB" id="A0A3S4ZRF4"/>
<keyword evidence="2" id="KW-1185">Reference proteome</keyword>
<dbReference type="InterPro" id="IPR016024">
    <property type="entry name" value="ARM-type_fold"/>
</dbReference>
<gene>
    <name evidence="1" type="ORF">PXEA_LOCUS11401</name>
</gene>
<dbReference type="Proteomes" id="UP000784294">
    <property type="component" value="Unassembled WGS sequence"/>
</dbReference>
<reference evidence="1" key="1">
    <citation type="submission" date="2018-11" db="EMBL/GenBank/DDBJ databases">
        <authorList>
            <consortium name="Pathogen Informatics"/>
        </authorList>
    </citation>
    <scope>NUCLEOTIDE SEQUENCE</scope>
</reference>
<name>A0A3S4ZRF4_9PLAT</name>
<evidence type="ECO:0000313" key="2">
    <source>
        <dbReference type="Proteomes" id="UP000784294"/>
    </source>
</evidence>
<accession>A0A3S4ZRF4</accession>